<dbReference type="AlphaFoldDB" id="A0A0A9B3C2"/>
<reference evidence="1" key="1">
    <citation type="submission" date="2014-09" db="EMBL/GenBank/DDBJ databases">
        <authorList>
            <person name="Magalhaes I.L.F."/>
            <person name="Oliveira U."/>
            <person name="Santos F.R."/>
            <person name="Vidigal T.H.D.A."/>
            <person name="Brescovit A.D."/>
            <person name="Santos A.J."/>
        </authorList>
    </citation>
    <scope>NUCLEOTIDE SEQUENCE</scope>
    <source>
        <tissue evidence="1">Shoot tissue taken approximately 20 cm above the soil surface</tissue>
    </source>
</reference>
<proteinExistence type="predicted"/>
<accession>A0A0A9B3C2</accession>
<protein>
    <submittedName>
        <fullName evidence="1">Uncharacterized protein</fullName>
    </submittedName>
</protein>
<name>A0A0A9B3C2_ARUDO</name>
<sequence length="30" mass="3658">MELFNRLFAEAHSEYNALKVLQFKYLLKLK</sequence>
<organism evidence="1">
    <name type="scientific">Arundo donax</name>
    <name type="common">Giant reed</name>
    <name type="synonym">Donax arundinaceus</name>
    <dbReference type="NCBI Taxonomy" id="35708"/>
    <lineage>
        <taxon>Eukaryota</taxon>
        <taxon>Viridiplantae</taxon>
        <taxon>Streptophyta</taxon>
        <taxon>Embryophyta</taxon>
        <taxon>Tracheophyta</taxon>
        <taxon>Spermatophyta</taxon>
        <taxon>Magnoliopsida</taxon>
        <taxon>Liliopsida</taxon>
        <taxon>Poales</taxon>
        <taxon>Poaceae</taxon>
        <taxon>PACMAD clade</taxon>
        <taxon>Arundinoideae</taxon>
        <taxon>Arundineae</taxon>
        <taxon>Arundo</taxon>
    </lineage>
</organism>
<reference evidence="1" key="2">
    <citation type="journal article" date="2015" name="Data Brief">
        <title>Shoot transcriptome of the giant reed, Arundo donax.</title>
        <authorList>
            <person name="Barrero R.A."/>
            <person name="Guerrero F.D."/>
            <person name="Moolhuijzen P."/>
            <person name="Goolsby J.A."/>
            <person name="Tidwell J."/>
            <person name="Bellgard S.E."/>
            <person name="Bellgard M.I."/>
        </authorList>
    </citation>
    <scope>NUCLEOTIDE SEQUENCE</scope>
    <source>
        <tissue evidence="1">Shoot tissue taken approximately 20 cm above the soil surface</tissue>
    </source>
</reference>
<dbReference type="EMBL" id="GBRH01242255">
    <property type="protein sequence ID" value="JAD55640.1"/>
    <property type="molecule type" value="Transcribed_RNA"/>
</dbReference>
<evidence type="ECO:0000313" key="1">
    <source>
        <dbReference type="EMBL" id="JAD55640.1"/>
    </source>
</evidence>